<dbReference type="PROSITE" id="PS51755">
    <property type="entry name" value="OMPR_PHOB"/>
    <property type="match status" value="1"/>
</dbReference>
<evidence type="ECO:0000259" key="14">
    <source>
        <dbReference type="PROSITE" id="PS50110"/>
    </source>
</evidence>
<dbReference type="GO" id="GO:0000976">
    <property type="term" value="F:transcription cis-regulatory region binding"/>
    <property type="evidence" value="ECO:0007669"/>
    <property type="project" value="TreeGrafter"/>
</dbReference>
<dbReference type="GO" id="GO:0000156">
    <property type="term" value="F:phosphorelay response regulator activity"/>
    <property type="evidence" value="ECO:0007669"/>
    <property type="project" value="TreeGrafter"/>
</dbReference>
<keyword evidence="3 12" id="KW-0597">Phosphoprotein</keyword>
<feature type="DNA-binding region" description="OmpR/PhoB-type" evidence="13">
    <location>
        <begin position="124"/>
        <end position="221"/>
    </location>
</feature>
<dbReference type="InterPro" id="IPR036388">
    <property type="entry name" value="WH-like_DNA-bd_sf"/>
</dbReference>
<dbReference type="Proteomes" id="UP001057753">
    <property type="component" value="Unassembled WGS sequence"/>
</dbReference>
<proteinExistence type="predicted"/>
<dbReference type="InterPro" id="IPR001789">
    <property type="entry name" value="Sig_transdc_resp-reg_receiver"/>
</dbReference>
<dbReference type="Gene3D" id="3.40.50.2300">
    <property type="match status" value="1"/>
</dbReference>
<keyword evidence="7 13" id="KW-0238">DNA-binding</keyword>
<evidence type="ECO:0000256" key="6">
    <source>
        <dbReference type="ARBA" id="ARBA00023026"/>
    </source>
</evidence>
<accession>A0A9Q4G1F7</accession>
<feature type="domain" description="Response regulatory" evidence="14">
    <location>
        <begin position="3"/>
        <end position="116"/>
    </location>
</feature>
<evidence type="ECO:0000313" key="16">
    <source>
        <dbReference type="EMBL" id="MCR6098809.1"/>
    </source>
</evidence>
<evidence type="ECO:0000256" key="11">
    <source>
        <dbReference type="ARBA" id="ARBA00039976"/>
    </source>
</evidence>
<evidence type="ECO:0000256" key="12">
    <source>
        <dbReference type="PROSITE-ProRule" id="PRU00169"/>
    </source>
</evidence>
<dbReference type="AlphaFoldDB" id="A0A9Q4G1F7"/>
<dbReference type="SUPFAM" id="SSF46894">
    <property type="entry name" value="C-terminal effector domain of the bipartite response regulators"/>
    <property type="match status" value="1"/>
</dbReference>
<dbReference type="SMART" id="SM00862">
    <property type="entry name" value="Trans_reg_C"/>
    <property type="match status" value="1"/>
</dbReference>
<keyword evidence="8" id="KW-0010">Activator</keyword>
<dbReference type="GO" id="GO:0006355">
    <property type="term" value="P:regulation of DNA-templated transcription"/>
    <property type="evidence" value="ECO:0007669"/>
    <property type="project" value="InterPro"/>
</dbReference>
<evidence type="ECO:0000256" key="5">
    <source>
        <dbReference type="ARBA" id="ARBA00023015"/>
    </source>
</evidence>
<evidence type="ECO:0000313" key="17">
    <source>
        <dbReference type="Proteomes" id="UP001057753"/>
    </source>
</evidence>
<feature type="modified residue" description="4-aspartylphosphate" evidence="12">
    <location>
        <position position="52"/>
    </location>
</feature>
<keyword evidence="17" id="KW-1185">Reference proteome</keyword>
<dbReference type="SMART" id="SM00448">
    <property type="entry name" value="REC"/>
    <property type="match status" value="1"/>
</dbReference>
<dbReference type="FunFam" id="3.40.50.2300:FF:000001">
    <property type="entry name" value="DNA-binding response regulator PhoB"/>
    <property type="match status" value="1"/>
</dbReference>
<dbReference type="InterPro" id="IPR016032">
    <property type="entry name" value="Sig_transdc_resp-reg_C-effctor"/>
</dbReference>
<keyword evidence="4" id="KW-0902">Two-component regulatory system</keyword>
<keyword evidence="2" id="KW-0963">Cytoplasm</keyword>
<sequence length="224" mass="25684">MSTLLIIDDDPHIRELVKLALRADGYDLIEAGSGMEALTILKRTPIDGAIVDIMLPGVDGLRVCREIKHYYEIPVLMLTAKGTNSDKVKGFQSGTDDYLVKPFDPLELSYRIKALLRRFRMEKGYSVHLGDFYINTERVVRVNDISITLPPKEFDLLFKLASHPNRGLTREQLIEHVWGVDFEGDERTVDVHVKRLRERFSQLTDSFEIVTVRGLGYRLETKHV</sequence>
<dbReference type="InterPro" id="IPR001867">
    <property type="entry name" value="OmpR/PhoB-type_DNA-bd"/>
</dbReference>
<evidence type="ECO:0000256" key="10">
    <source>
        <dbReference type="ARBA" id="ARBA00037471"/>
    </source>
</evidence>
<dbReference type="InterPro" id="IPR011006">
    <property type="entry name" value="CheY-like_superfamily"/>
</dbReference>
<dbReference type="CDD" id="cd17574">
    <property type="entry name" value="REC_OmpR"/>
    <property type="match status" value="1"/>
</dbReference>
<evidence type="ECO:0000256" key="13">
    <source>
        <dbReference type="PROSITE-ProRule" id="PRU01091"/>
    </source>
</evidence>
<name>A0A9Q4G1F7_SALAG</name>
<gene>
    <name evidence="16" type="ORF">HXA33_20055</name>
</gene>
<evidence type="ECO:0000259" key="15">
    <source>
        <dbReference type="PROSITE" id="PS51755"/>
    </source>
</evidence>
<evidence type="ECO:0000256" key="9">
    <source>
        <dbReference type="ARBA" id="ARBA00023163"/>
    </source>
</evidence>
<protein>
    <recommendedName>
        <fullName evidence="11">Heme response regulator HssR</fullName>
    </recommendedName>
</protein>
<dbReference type="EMBL" id="JABXYM010000002">
    <property type="protein sequence ID" value="MCR6098809.1"/>
    <property type="molecule type" value="Genomic_DNA"/>
</dbReference>
<dbReference type="InterPro" id="IPR039420">
    <property type="entry name" value="WalR-like"/>
</dbReference>
<dbReference type="GO" id="GO:0032993">
    <property type="term" value="C:protein-DNA complex"/>
    <property type="evidence" value="ECO:0007669"/>
    <property type="project" value="TreeGrafter"/>
</dbReference>
<dbReference type="PANTHER" id="PTHR48111">
    <property type="entry name" value="REGULATOR OF RPOS"/>
    <property type="match status" value="1"/>
</dbReference>
<keyword evidence="5" id="KW-0805">Transcription regulation</keyword>
<comment type="function">
    <text evidence="10">Member of the two-component regulatory system HssS/HssR involved in intracellular heme homeostasis and tempering of staphylococcal virulence. Phosphorylated HssR binds to a direct repeat sequence within hrtAB promoter and activates the expression of hrtAB, an efflux pump, in response to extracellular heme, hemin, hemoglobin or blood.</text>
</comment>
<keyword evidence="6" id="KW-0843">Virulence</keyword>
<evidence type="ECO:0000256" key="8">
    <source>
        <dbReference type="ARBA" id="ARBA00023159"/>
    </source>
</evidence>
<evidence type="ECO:0000256" key="2">
    <source>
        <dbReference type="ARBA" id="ARBA00022490"/>
    </source>
</evidence>
<reference evidence="16" key="1">
    <citation type="submission" date="2020-06" db="EMBL/GenBank/DDBJ databases">
        <title>Insight into the genomes of haloalkaliphilic bacilli from Kenyan soda lakes.</title>
        <authorList>
            <person name="Mwirichia R."/>
            <person name="Villamizar G.C."/>
            <person name="Poehlein A."/>
            <person name="Mugweru J."/>
            <person name="Kipnyargis A."/>
            <person name="Kiplimo D."/>
            <person name="Orwa P."/>
            <person name="Daniel R."/>
        </authorList>
    </citation>
    <scope>NUCLEOTIDE SEQUENCE</scope>
    <source>
        <strain evidence="16">B1096_S55</strain>
    </source>
</reference>
<evidence type="ECO:0000256" key="3">
    <source>
        <dbReference type="ARBA" id="ARBA00022553"/>
    </source>
</evidence>
<dbReference type="GO" id="GO:0005829">
    <property type="term" value="C:cytosol"/>
    <property type="evidence" value="ECO:0007669"/>
    <property type="project" value="TreeGrafter"/>
</dbReference>
<dbReference type="Gene3D" id="1.10.10.10">
    <property type="entry name" value="Winged helix-like DNA-binding domain superfamily/Winged helix DNA-binding domain"/>
    <property type="match status" value="1"/>
</dbReference>
<dbReference type="Pfam" id="PF00072">
    <property type="entry name" value="Response_reg"/>
    <property type="match status" value="1"/>
</dbReference>
<dbReference type="PANTHER" id="PTHR48111:SF49">
    <property type="entry name" value="HEME RESPONSE REGULATOR HSSR"/>
    <property type="match status" value="1"/>
</dbReference>
<dbReference type="Pfam" id="PF00486">
    <property type="entry name" value="Trans_reg_C"/>
    <property type="match status" value="1"/>
</dbReference>
<dbReference type="PROSITE" id="PS50110">
    <property type="entry name" value="RESPONSE_REGULATORY"/>
    <property type="match status" value="1"/>
</dbReference>
<dbReference type="RefSeq" id="WP_257823193.1">
    <property type="nucleotide sequence ID" value="NZ_JABXYM010000002.1"/>
</dbReference>
<evidence type="ECO:0000256" key="7">
    <source>
        <dbReference type="ARBA" id="ARBA00023125"/>
    </source>
</evidence>
<evidence type="ECO:0000256" key="1">
    <source>
        <dbReference type="ARBA" id="ARBA00004496"/>
    </source>
</evidence>
<feature type="domain" description="OmpR/PhoB-type" evidence="15">
    <location>
        <begin position="124"/>
        <end position="221"/>
    </location>
</feature>
<dbReference type="Gene3D" id="6.10.250.690">
    <property type="match status" value="1"/>
</dbReference>
<dbReference type="SUPFAM" id="SSF52172">
    <property type="entry name" value="CheY-like"/>
    <property type="match status" value="1"/>
</dbReference>
<comment type="caution">
    <text evidence="16">The sequence shown here is derived from an EMBL/GenBank/DDBJ whole genome shotgun (WGS) entry which is preliminary data.</text>
</comment>
<organism evidence="16 17">
    <name type="scientific">Salipaludibacillus agaradhaerens</name>
    <name type="common">Bacillus agaradhaerens</name>
    <dbReference type="NCBI Taxonomy" id="76935"/>
    <lineage>
        <taxon>Bacteria</taxon>
        <taxon>Bacillati</taxon>
        <taxon>Bacillota</taxon>
        <taxon>Bacilli</taxon>
        <taxon>Bacillales</taxon>
        <taxon>Bacillaceae</taxon>
    </lineage>
</organism>
<dbReference type="CDD" id="cd00383">
    <property type="entry name" value="trans_reg_C"/>
    <property type="match status" value="1"/>
</dbReference>
<evidence type="ECO:0000256" key="4">
    <source>
        <dbReference type="ARBA" id="ARBA00023012"/>
    </source>
</evidence>
<comment type="subcellular location">
    <subcellularLocation>
        <location evidence="1">Cytoplasm</location>
    </subcellularLocation>
</comment>
<keyword evidence="9" id="KW-0804">Transcription</keyword>